<protein>
    <submittedName>
        <fullName evidence="3">M15 family metallopeptidase</fullName>
    </submittedName>
</protein>
<reference evidence="3 4" key="1">
    <citation type="journal article" date="2017" name="Int. J. Syst. Evol. Microbiol.">
        <title>Gemmobacter straminiformis sp. nov., isolated from an artificial fountain.</title>
        <authorList>
            <person name="Kang J.Y."/>
            <person name="Kim M.J."/>
            <person name="Chun J."/>
            <person name="Son K.P."/>
            <person name="Jahng K.Y."/>
        </authorList>
    </citation>
    <scope>NUCLEOTIDE SEQUENCE [LARGE SCALE GENOMIC DNA]</scope>
    <source>
        <strain evidence="3 4">CAM-8</strain>
    </source>
</reference>
<accession>A0A842I9Z1</accession>
<keyword evidence="1" id="KW-0812">Transmembrane</keyword>
<evidence type="ECO:0000313" key="3">
    <source>
        <dbReference type="EMBL" id="MBC2836455.1"/>
    </source>
</evidence>
<keyword evidence="1" id="KW-1133">Transmembrane helix</keyword>
<organism evidence="3 4">
    <name type="scientific">Paragemmobacter straminiformis</name>
    <dbReference type="NCBI Taxonomy" id="2045119"/>
    <lineage>
        <taxon>Bacteria</taxon>
        <taxon>Pseudomonadati</taxon>
        <taxon>Pseudomonadota</taxon>
        <taxon>Alphaproteobacteria</taxon>
        <taxon>Rhodobacterales</taxon>
        <taxon>Paracoccaceae</taxon>
        <taxon>Paragemmobacter</taxon>
    </lineage>
</organism>
<dbReference type="Proteomes" id="UP000555411">
    <property type="component" value="Unassembled WGS sequence"/>
</dbReference>
<gene>
    <name evidence="3" type="ORF">H7F16_13125</name>
</gene>
<dbReference type="InterPro" id="IPR039561">
    <property type="entry name" value="Peptidase_M15C"/>
</dbReference>
<proteinExistence type="predicted"/>
<dbReference type="SUPFAM" id="SSF55166">
    <property type="entry name" value="Hedgehog/DD-peptidase"/>
    <property type="match status" value="1"/>
</dbReference>
<keyword evidence="1" id="KW-0472">Membrane</keyword>
<feature type="domain" description="Peptidase M15C" evidence="2">
    <location>
        <begin position="203"/>
        <end position="266"/>
    </location>
</feature>
<evidence type="ECO:0000313" key="4">
    <source>
        <dbReference type="Proteomes" id="UP000555411"/>
    </source>
</evidence>
<evidence type="ECO:0000256" key="1">
    <source>
        <dbReference type="SAM" id="Phobius"/>
    </source>
</evidence>
<dbReference type="InterPro" id="IPR009045">
    <property type="entry name" value="Zn_M74/Hedgehog-like"/>
</dbReference>
<dbReference type="EMBL" id="JACLQD010000003">
    <property type="protein sequence ID" value="MBC2836455.1"/>
    <property type="molecule type" value="Genomic_DNA"/>
</dbReference>
<dbReference type="AlphaFoldDB" id="A0A842I9Z1"/>
<dbReference type="Pfam" id="PF13539">
    <property type="entry name" value="Peptidase_M15_4"/>
    <property type="match status" value="1"/>
</dbReference>
<keyword evidence="4" id="KW-1185">Reference proteome</keyword>
<dbReference type="Gene3D" id="3.30.1380.10">
    <property type="match status" value="1"/>
</dbReference>
<sequence>MRLMPPIIIGLSIIIAAVIGVMGSMYFAGPSGGAVDRELRIEFEAVRFQIDDMAEQIATLQADLAAMQAAATAASAPQSGGDTMMQTPQGADNLILESYAQVVTVAARKALNSKWTVPDPAFLVDLLGAPAMALVETDGCLTVDNPDFEEHLVEADVGPIRVKMLKAATESLAEVFEQIKGVDVDLYNRITSAGALCVRPIRGTTDKWSSHSFGTAVDLNIDGYLDTLGDGKTQLGLTIMADFFEEAGWIWGAGFKTREDSMHFEVSEEKLLEWQSEGRL</sequence>
<dbReference type="RefSeq" id="WP_185798053.1">
    <property type="nucleotide sequence ID" value="NZ_JACLQD010000003.1"/>
</dbReference>
<name>A0A842I9Z1_9RHOB</name>
<comment type="caution">
    <text evidence="3">The sequence shown here is derived from an EMBL/GenBank/DDBJ whole genome shotgun (WGS) entry which is preliminary data.</text>
</comment>
<evidence type="ECO:0000259" key="2">
    <source>
        <dbReference type="Pfam" id="PF13539"/>
    </source>
</evidence>
<feature type="transmembrane region" description="Helical" evidence="1">
    <location>
        <begin position="7"/>
        <end position="28"/>
    </location>
</feature>
<dbReference type="GO" id="GO:0008233">
    <property type="term" value="F:peptidase activity"/>
    <property type="evidence" value="ECO:0007669"/>
    <property type="project" value="InterPro"/>
</dbReference>